<keyword evidence="1" id="KW-0472">Membrane</keyword>
<feature type="transmembrane region" description="Helical" evidence="1">
    <location>
        <begin position="6"/>
        <end position="27"/>
    </location>
</feature>
<gene>
    <name evidence="2" type="ORF">O0S08_49245</name>
</gene>
<proteinExistence type="predicted"/>
<evidence type="ECO:0000256" key="1">
    <source>
        <dbReference type="SAM" id="Phobius"/>
    </source>
</evidence>
<keyword evidence="3" id="KW-1185">Reference proteome</keyword>
<organism evidence="2 3">
    <name type="scientific">Nannocystis punicea</name>
    <dbReference type="NCBI Taxonomy" id="2995304"/>
    <lineage>
        <taxon>Bacteria</taxon>
        <taxon>Pseudomonadati</taxon>
        <taxon>Myxococcota</taxon>
        <taxon>Polyangia</taxon>
        <taxon>Nannocystales</taxon>
        <taxon>Nannocystaceae</taxon>
        <taxon>Nannocystis</taxon>
    </lineage>
</organism>
<dbReference type="Proteomes" id="UP001164459">
    <property type="component" value="Chromosome"/>
</dbReference>
<accession>A0ABY7H4Y6</accession>
<keyword evidence="1" id="KW-1133">Transmembrane helix</keyword>
<dbReference type="RefSeq" id="WP_269036509.1">
    <property type="nucleotide sequence ID" value="NZ_CP114040.1"/>
</dbReference>
<sequence length="53" mass="5951">MSGAIMTLIFLGVPFLLLMSLLLRGALRSIQQRRFARAMWADIDRPGPPRAQP</sequence>
<dbReference type="EMBL" id="CP114040">
    <property type="protein sequence ID" value="WAS94172.1"/>
    <property type="molecule type" value="Genomic_DNA"/>
</dbReference>
<evidence type="ECO:0000313" key="3">
    <source>
        <dbReference type="Proteomes" id="UP001164459"/>
    </source>
</evidence>
<keyword evidence="1" id="KW-0812">Transmembrane</keyword>
<reference evidence="2" key="1">
    <citation type="submission" date="2022-11" db="EMBL/GenBank/DDBJ databases">
        <title>Minimal conservation of predation-associated metabolite biosynthetic gene clusters underscores biosynthetic potential of Myxococcota including descriptions for ten novel species: Archangium lansinium sp. nov., Myxococcus landrumus sp. nov., Nannocystis bai.</title>
        <authorList>
            <person name="Ahearne A."/>
            <person name="Stevens C."/>
            <person name="Dowd S."/>
        </authorList>
    </citation>
    <scope>NUCLEOTIDE SEQUENCE</scope>
    <source>
        <strain evidence="2">Fl3</strain>
    </source>
</reference>
<evidence type="ECO:0000313" key="2">
    <source>
        <dbReference type="EMBL" id="WAS94172.1"/>
    </source>
</evidence>
<protein>
    <submittedName>
        <fullName evidence="2">Uncharacterized protein</fullName>
    </submittedName>
</protein>
<name>A0ABY7H4Y6_9BACT</name>